<reference evidence="1 2" key="1">
    <citation type="journal article" date="2023" name="Mol. Biol. Evol.">
        <title>Genomics of Secondarily Temperate Adaptation in the Only Non-Antarctic Icefish.</title>
        <authorList>
            <person name="Rivera-Colon A.G."/>
            <person name="Rayamajhi N."/>
            <person name="Minhas B.F."/>
            <person name="Madrigal G."/>
            <person name="Bilyk K.T."/>
            <person name="Yoon V."/>
            <person name="Hune M."/>
            <person name="Gregory S."/>
            <person name="Cheng C.H.C."/>
            <person name="Catchen J.M."/>
        </authorList>
    </citation>
    <scope>NUCLEOTIDE SEQUENCE [LARGE SCALE GENOMIC DNA]</scope>
    <source>
        <tissue evidence="1">White muscle</tissue>
    </source>
</reference>
<sequence length="111" mass="12348">MEPVSSACTSATDALAFGFLKEWNGSKEVVKKHLVLCLLYVVTEAYYYICSHSQLTDLTTHSRTLIDFKPVMSPEDPALTHTFTPQGLGFLGMYCLIDRRPLKGIICSSID</sequence>
<evidence type="ECO:0000313" key="1">
    <source>
        <dbReference type="EMBL" id="KAK5910683.1"/>
    </source>
</evidence>
<organism evidence="1 2">
    <name type="scientific">Champsocephalus gunnari</name>
    <name type="common">Mackerel icefish</name>
    <dbReference type="NCBI Taxonomy" id="52237"/>
    <lineage>
        <taxon>Eukaryota</taxon>
        <taxon>Metazoa</taxon>
        <taxon>Chordata</taxon>
        <taxon>Craniata</taxon>
        <taxon>Vertebrata</taxon>
        <taxon>Euteleostomi</taxon>
        <taxon>Actinopterygii</taxon>
        <taxon>Neopterygii</taxon>
        <taxon>Teleostei</taxon>
        <taxon>Neoteleostei</taxon>
        <taxon>Acanthomorphata</taxon>
        <taxon>Eupercaria</taxon>
        <taxon>Perciformes</taxon>
        <taxon>Notothenioidei</taxon>
        <taxon>Channichthyidae</taxon>
        <taxon>Champsocephalus</taxon>
    </lineage>
</organism>
<keyword evidence="2" id="KW-1185">Reference proteome</keyword>
<name>A0AAN8CZ57_CHAGU</name>
<dbReference type="AlphaFoldDB" id="A0AAN8CZ57"/>
<gene>
    <name evidence="1" type="ORF">CgunFtcFv8_004923</name>
</gene>
<dbReference type="Proteomes" id="UP001331515">
    <property type="component" value="Unassembled WGS sequence"/>
</dbReference>
<proteinExistence type="predicted"/>
<comment type="caution">
    <text evidence="1">The sequence shown here is derived from an EMBL/GenBank/DDBJ whole genome shotgun (WGS) entry which is preliminary data.</text>
</comment>
<accession>A0AAN8CZ57</accession>
<protein>
    <submittedName>
        <fullName evidence="1">Uncharacterized protein</fullName>
    </submittedName>
</protein>
<evidence type="ECO:0000313" key="2">
    <source>
        <dbReference type="Proteomes" id="UP001331515"/>
    </source>
</evidence>
<dbReference type="EMBL" id="JAURVH010001528">
    <property type="protein sequence ID" value="KAK5910683.1"/>
    <property type="molecule type" value="Genomic_DNA"/>
</dbReference>